<dbReference type="eggNOG" id="COG1914">
    <property type="taxonomic scope" value="Bacteria"/>
</dbReference>
<dbReference type="AlphaFoldDB" id="B4RC13"/>
<dbReference type="KEGG" id="pzu:PHZ_c3397"/>
<dbReference type="OrthoDB" id="9787548at2"/>
<dbReference type="HOGENOM" id="CLU_020088_6_2_5"/>
<feature type="transmembrane region" description="Helical" evidence="7">
    <location>
        <begin position="189"/>
        <end position="208"/>
    </location>
</feature>
<dbReference type="Pfam" id="PF01566">
    <property type="entry name" value="Nramp"/>
    <property type="match status" value="1"/>
</dbReference>
<keyword evidence="4" id="KW-0769">Symport</keyword>
<evidence type="ECO:0000313" key="9">
    <source>
        <dbReference type="Proteomes" id="UP000001868"/>
    </source>
</evidence>
<feature type="transmembrane region" description="Helical" evidence="7">
    <location>
        <begin position="118"/>
        <end position="137"/>
    </location>
</feature>
<keyword evidence="3 7" id="KW-0812">Transmembrane</keyword>
<keyword evidence="5 7" id="KW-1133">Transmembrane helix</keyword>
<dbReference type="GO" id="GO:0015293">
    <property type="term" value="F:symporter activity"/>
    <property type="evidence" value="ECO:0007669"/>
    <property type="project" value="UniProtKB-KW"/>
</dbReference>
<dbReference type="Proteomes" id="UP000001868">
    <property type="component" value="Chromosome"/>
</dbReference>
<keyword evidence="2" id="KW-0813">Transport</keyword>
<feature type="transmembrane region" description="Helical" evidence="7">
    <location>
        <begin position="88"/>
        <end position="106"/>
    </location>
</feature>
<protein>
    <submittedName>
        <fullName evidence="8">Manganese/iron transporter, NRAMP family</fullName>
    </submittedName>
</protein>
<evidence type="ECO:0000256" key="3">
    <source>
        <dbReference type="ARBA" id="ARBA00022692"/>
    </source>
</evidence>
<dbReference type="STRING" id="450851.PHZ_c3397"/>
<evidence type="ECO:0000256" key="5">
    <source>
        <dbReference type="ARBA" id="ARBA00022989"/>
    </source>
</evidence>
<evidence type="ECO:0000256" key="7">
    <source>
        <dbReference type="SAM" id="Phobius"/>
    </source>
</evidence>
<reference evidence="8 9" key="1">
    <citation type="journal article" date="2008" name="BMC Genomics">
        <title>Complete genome of Phenylobacterium zucineum - a novel facultative intracellular bacterium isolated from human erythroleukemia cell line K562.</title>
        <authorList>
            <person name="Luo Y."/>
            <person name="Xu X."/>
            <person name="Ding Z."/>
            <person name="Liu Z."/>
            <person name="Zhang B."/>
            <person name="Yan Z."/>
            <person name="Sun J."/>
            <person name="Hu S."/>
            <person name="Hu X."/>
        </authorList>
    </citation>
    <scope>NUCLEOTIDE SEQUENCE [LARGE SCALE GENOMIC DNA]</scope>
    <source>
        <strain evidence="8 9">HLK1</strain>
    </source>
</reference>
<feature type="transmembrane region" description="Helical" evidence="7">
    <location>
        <begin position="149"/>
        <end position="169"/>
    </location>
</feature>
<evidence type="ECO:0000256" key="4">
    <source>
        <dbReference type="ARBA" id="ARBA00022847"/>
    </source>
</evidence>
<feature type="transmembrane region" description="Helical" evidence="7">
    <location>
        <begin position="337"/>
        <end position="358"/>
    </location>
</feature>
<dbReference type="GO" id="GO:0015086">
    <property type="term" value="F:cadmium ion transmembrane transporter activity"/>
    <property type="evidence" value="ECO:0007669"/>
    <property type="project" value="TreeGrafter"/>
</dbReference>
<dbReference type="InterPro" id="IPR001046">
    <property type="entry name" value="NRAMP_fam"/>
</dbReference>
<evidence type="ECO:0000256" key="2">
    <source>
        <dbReference type="ARBA" id="ARBA00022448"/>
    </source>
</evidence>
<sequence>MVRILRRLRGAATFRELGPGLVTGAADDDPSGIATYSQAGAQFGYGLLWTTVITYPLMTAVQLVSARIGRVTGHGLAQNMAQVLPRPLVFGLVCLLFVANTINIGADLAAMGAAAELVVGWGGQLFTVAFALLSLSLQLFVPYVRYARFLKWLTLVLLSYVAVVLVVNIDWPQALTAIVVPRFEASREALMMIVAVFGTTISPYLFFWQSSQEVEEIRNHAGAQPLLEAPRQAPRELHRIRVDTFFGMAVSNLVALAIMLSAAATLHAAGRTDIRTSAEAAEALRPVAGEFAFALFSLGIVGTGLLAVPVLAGSAAYAFGESRGWKCGLENKPWEAVGFYAVIGAATLLGLGIGFSPMPPLRALFWSAVINGIVAVPIMAAMMWVASRRDRMGRFRASPTVLTLGWTATAVMGIAVVAMALAG</sequence>
<name>B4RC13_PHEZH</name>
<dbReference type="GO" id="GO:0005886">
    <property type="term" value="C:plasma membrane"/>
    <property type="evidence" value="ECO:0007669"/>
    <property type="project" value="TreeGrafter"/>
</dbReference>
<dbReference type="RefSeq" id="WP_012523944.1">
    <property type="nucleotide sequence ID" value="NC_011144.1"/>
</dbReference>
<evidence type="ECO:0000256" key="6">
    <source>
        <dbReference type="ARBA" id="ARBA00023136"/>
    </source>
</evidence>
<feature type="transmembrane region" description="Helical" evidence="7">
    <location>
        <begin position="245"/>
        <end position="269"/>
    </location>
</feature>
<comment type="subcellular location">
    <subcellularLocation>
        <location evidence="1">Membrane</location>
        <topology evidence="1">Multi-pass membrane protein</topology>
    </subcellularLocation>
</comment>
<proteinExistence type="predicted"/>
<evidence type="ECO:0000313" key="8">
    <source>
        <dbReference type="EMBL" id="ACG79806.1"/>
    </source>
</evidence>
<evidence type="ECO:0000256" key="1">
    <source>
        <dbReference type="ARBA" id="ARBA00004141"/>
    </source>
</evidence>
<dbReference type="EMBL" id="CP000747">
    <property type="protein sequence ID" value="ACG79806.1"/>
    <property type="molecule type" value="Genomic_DNA"/>
</dbReference>
<gene>
    <name evidence="8" type="ordered locus">PHZ_c3397</name>
</gene>
<feature type="transmembrane region" description="Helical" evidence="7">
    <location>
        <begin position="291"/>
        <end position="317"/>
    </location>
</feature>
<keyword evidence="6 7" id="KW-0472">Membrane</keyword>
<organism evidence="8 9">
    <name type="scientific">Phenylobacterium zucineum (strain HLK1)</name>
    <dbReference type="NCBI Taxonomy" id="450851"/>
    <lineage>
        <taxon>Bacteria</taxon>
        <taxon>Pseudomonadati</taxon>
        <taxon>Pseudomonadota</taxon>
        <taxon>Alphaproteobacteria</taxon>
        <taxon>Caulobacterales</taxon>
        <taxon>Caulobacteraceae</taxon>
        <taxon>Phenylobacterium</taxon>
    </lineage>
</organism>
<keyword evidence="9" id="KW-1185">Reference proteome</keyword>
<dbReference type="NCBIfam" id="NF037982">
    <property type="entry name" value="Nramp_1"/>
    <property type="match status" value="1"/>
</dbReference>
<feature type="transmembrane region" description="Helical" evidence="7">
    <location>
        <begin position="399"/>
        <end position="422"/>
    </location>
</feature>
<dbReference type="PANTHER" id="PTHR11706">
    <property type="entry name" value="SOLUTE CARRIER PROTEIN FAMILY 11 MEMBER"/>
    <property type="match status" value="1"/>
</dbReference>
<dbReference type="PANTHER" id="PTHR11706:SF33">
    <property type="entry name" value="NATURAL RESISTANCE-ASSOCIATED MACROPHAGE PROTEIN 2"/>
    <property type="match status" value="1"/>
</dbReference>
<dbReference type="GO" id="GO:0005384">
    <property type="term" value="F:manganese ion transmembrane transporter activity"/>
    <property type="evidence" value="ECO:0007669"/>
    <property type="project" value="TreeGrafter"/>
</dbReference>
<dbReference type="GO" id="GO:0034755">
    <property type="term" value="P:iron ion transmembrane transport"/>
    <property type="evidence" value="ECO:0007669"/>
    <property type="project" value="TreeGrafter"/>
</dbReference>
<feature type="transmembrane region" description="Helical" evidence="7">
    <location>
        <begin position="364"/>
        <end position="387"/>
    </location>
</feature>
<accession>B4RC13</accession>